<proteinExistence type="predicted"/>
<comment type="caution">
    <text evidence="2">The sequence shown here is derived from an EMBL/GenBank/DDBJ whole genome shotgun (WGS) entry which is preliminary data.</text>
</comment>
<feature type="transmembrane region" description="Helical" evidence="1">
    <location>
        <begin position="51"/>
        <end position="69"/>
    </location>
</feature>
<dbReference type="EMBL" id="NJBA01000002">
    <property type="protein sequence ID" value="OWP52186.1"/>
    <property type="molecule type" value="Genomic_DNA"/>
</dbReference>
<dbReference type="Proteomes" id="UP000198145">
    <property type="component" value="Unassembled WGS sequence"/>
</dbReference>
<evidence type="ECO:0000313" key="2">
    <source>
        <dbReference type="EMBL" id="OWP52186.1"/>
    </source>
</evidence>
<evidence type="ECO:0000313" key="3">
    <source>
        <dbReference type="Proteomes" id="UP000198145"/>
    </source>
</evidence>
<organism evidence="2 3">
    <name type="scientific">Pseudomonas nitroreducens</name>
    <dbReference type="NCBI Taxonomy" id="46680"/>
    <lineage>
        <taxon>Bacteria</taxon>
        <taxon>Pseudomonadati</taxon>
        <taxon>Pseudomonadota</taxon>
        <taxon>Gammaproteobacteria</taxon>
        <taxon>Pseudomonadales</taxon>
        <taxon>Pseudomonadaceae</taxon>
        <taxon>Pseudomonas</taxon>
    </lineage>
</organism>
<keyword evidence="1" id="KW-1133">Transmembrane helix</keyword>
<keyword evidence="1" id="KW-0812">Transmembrane</keyword>
<sequence>MQQVEQVLELEIGDCLCLEDGTQICVQRVRDGQVRLKILEVGEGRRRSARALWCVVALSAVALVAQCLIG</sequence>
<reference evidence="2 3" key="1">
    <citation type="submission" date="2017-06" db="EMBL/GenBank/DDBJ databases">
        <title>Draft genome of Pseudomonas nitroreducens DF05.</title>
        <authorList>
            <person name="Iyer R."/>
        </authorList>
    </citation>
    <scope>NUCLEOTIDE SEQUENCE [LARGE SCALE GENOMIC DNA]</scope>
    <source>
        <strain evidence="2 3">DF05</strain>
    </source>
</reference>
<dbReference type="AlphaFoldDB" id="A0A246FD11"/>
<protein>
    <submittedName>
        <fullName evidence="2">Uncharacterized protein</fullName>
    </submittedName>
</protein>
<keyword evidence="1" id="KW-0472">Membrane</keyword>
<evidence type="ECO:0000256" key="1">
    <source>
        <dbReference type="SAM" id="Phobius"/>
    </source>
</evidence>
<gene>
    <name evidence="2" type="ORF">CEG18_07995</name>
</gene>
<name>A0A246FD11_PSENT</name>
<accession>A0A246FD11</accession>